<dbReference type="AlphaFoldDB" id="A0A418NT26"/>
<evidence type="ECO:0008006" key="4">
    <source>
        <dbReference type="Google" id="ProtNLM"/>
    </source>
</evidence>
<organism evidence="2 3">
    <name type="scientific">Aurantiacibacter zhengii</name>
    <dbReference type="NCBI Taxonomy" id="2307003"/>
    <lineage>
        <taxon>Bacteria</taxon>
        <taxon>Pseudomonadati</taxon>
        <taxon>Pseudomonadota</taxon>
        <taxon>Alphaproteobacteria</taxon>
        <taxon>Sphingomonadales</taxon>
        <taxon>Erythrobacteraceae</taxon>
        <taxon>Aurantiacibacter</taxon>
    </lineage>
</organism>
<dbReference type="EMBL" id="QXFL01000003">
    <property type="protein sequence ID" value="RIV86531.1"/>
    <property type="molecule type" value="Genomic_DNA"/>
</dbReference>
<accession>A0A418NT26</accession>
<comment type="caution">
    <text evidence="2">The sequence shown here is derived from an EMBL/GenBank/DDBJ whole genome shotgun (WGS) entry which is preliminary data.</text>
</comment>
<gene>
    <name evidence="2" type="ORF">D2V07_07340</name>
</gene>
<evidence type="ECO:0000313" key="2">
    <source>
        <dbReference type="EMBL" id="RIV86531.1"/>
    </source>
</evidence>
<reference evidence="2 3" key="1">
    <citation type="submission" date="2018-08" db="EMBL/GenBank/DDBJ databases">
        <title>Erythrobacter zhengii sp.nov., a bacterium isolated from deep-sea sediment.</title>
        <authorList>
            <person name="Fang C."/>
            <person name="Wu Y.-H."/>
            <person name="Sun C."/>
            <person name="Wang H."/>
            <person name="Cheng H."/>
            <person name="Meng F.-X."/>
            <person name="Wang C.-S."/>
            <person name="Xu X.-W."/>
        </authorList>
    </citation>
    <scope>NUCLEOTIDE SEQUENCE [LARGE SCALE GENOMIC DNA]</scope>
    <source>
        <strain evidence="2 3">V18</strain>
    </source>
</reference>
<sequence length="88" mass="9505">MALIITFLLGMGNFACHRAVIASGHRMLTEMPPRTLLVARSASLALEFVLLCGALYAASEGVVHWVWLYAGYSLINLGAAWSVITGRL</sequence>
<keyword evidence="3" id="KW-1185">Reference proteome</keyword>
<keyword evidence="1" id="KW-0812">Transmembrane</keyword>
<keyword evidence="1" id="KW-0472">Membrane</keyword>
<feature type="transmembrane region" description="Helical" evidence="1">
    <location>
        <begin position="37"/>
        <end position="58"/>
    </location>
</feature>
<dbReference type="RefSeq" id="WP_119586268.1">
    <property type="nucleotide sequence ID" value="NZ_CAWODQ010000022.1"/>
</dbReference>
<dbReference type="OrthoDB" id="7391761at2"/>
<name>A0A418NT26_9SPHN</name>
<evidence type="ECO:0000256" key="1">
    <source>
        <dbReference type="SAM" id="Phobius"/>
    </source>
</evidence>
<proteinExistence type="predicted"/>
<keyword evidence="1" id="KW-1133">Transmembrane helix</keyword>
<evidence type="ECO:0000313" key="3">
    <source>
        <dbReference type="Proteomes" id="UP000286576"/>
    </source>
</evidence>
<dbReference type="Proteomes" id="UP000286576">
    <property type="component" value="Unassembled WGS sequence"/>
</dbReference>
<protein>
    <recommendedName>
        <fullName evidence="4">DUF3325 domain-containing protein</fullName>
    </recommendedName>
</protein>
<feature type="transmembrane region" description="Helical" evidence="1">
    <location>
        <begin position="65"/>
        <end position="84"/>
    </location>
</feature>